<name>A0A8S1F6K1_9PELO</name>
<feature type="compositionally biased region" description="Basic and acidic residues" evidence="2">
    <location>
        <begin position="68"/>
        <end position="82"/>
    </location>
</feature>
<feature type="compositionally biased region" description="Polar residues" evidence="2">
    <location>
        <begin position="651"/>
        <end position="665"/>
    </location>
</feature>
<feature type="region of interest" description="Disordered" evidence="2">
    <location>
        <begin position="642"/>
        <end position="685"/>
    </location>
</feature>
<dbReference type="AlphaFoldDB" id="A0A8S1F6K1"/>
<feature type="compositionally biased region" description="Polar residues" evidence="2">
    <location>
        <begin position="162"/>
        <end position="179"/>
    </location>
</feature>
<protein>
    <submittedName>
        <fullName evidence="3">Uncharacterized protein</fullName>
    </submittedName>
</protein>
<feature type="region of interest" description="Disordered" evidence="2">
    <location>
        <begin position="1"/>
        <end position="287"/>
    </location>
</feature>
<evidence type="ECO:0000256" key="2">
    <source>
        <dbReference type="SAM" id="MobiDB-lite"/>
    </source>
</evidence>
<keyword evidence="4" id="KW-1185">Reference proteome</keyword>
<feature type="region of interest" description="Disordered" evidence="2">
    <location>
        <begin position="699"/>
        <end position="726"/>
    </location>
</feature>
<dbReference type="Proteomes" id="UP000494206">
    <property type="component" value="Unassembled WGS sequence"/>
</dbReference>
<feature type="region of interest" description="Disordered" evidence="2">
    <location>
        <begin position="533"/>
        <end position="566"/>
    </location>
</feature>
<dbReference type="EMBL" id="CADEPM010000006">
    <property type="protein sequence ID" value="CAB3407462.1"/>
    <property type="molecule type" value="Genomic_DNA"/>
</dbReference>
<comment type="caution">
    <text evidence="3">The sequence shown here is derived from an EMBL/GenBank/DDBJ whole genome shotgun (WGS) entry which is preliminary data.</text>
</comment>
<proteinExistence type="predicted"/>
<keyword evidence="1" id="KW-0175">Coiled coil</keyword>
<evidence type="ECO:0000313" key="3">
    <source>
        <dbReference type="EMBL" id="CAB3407462.1"/>
    </source>
</evidence>
<feature type="compositionally biased region" description="Polar residues" evidence="2">
    <location>
        <begin position="84"/>
        <end position="103"/>
    </location>
</feature>
<evidence type="ECO:0000313" key="4">
    <source>
        <dbReference type="Proteomes" id="UP000494206"/>
    </source>
</evidence>
<evidence type="ECO:0000256" key="1">
    <source>
        <dbReference type="SAM" id="Coils"/>
    </source>
</evidence>
<feature type="compositionally biased region" description="Polar residues" evidence="2">
    <location>
        <begin position="201"/>
        <end position="211"/>
    </location>
</feature>
<feature type="compositionally biased region" description="Low complexity" evidence="2">
    <location>
        <begin position="212"/>
        <end position="240"/>
    </location>
</feature>
<reference evidence="3 4" key="1">
    <citation type="submission" date="2020-04" db="EMBL/GenBank/DDBJ databases">
        <authorList>
            <person name="Laetsch R D."/>
            <person name="Stevens L."/>
            <person name="Kumar S."/>
            <person name="Blaxter L. M."/>
        </authorList>
    </citation>
    <scope>NUCLEOTIDE SEQUENCE [LARGE SCALE GENOMIC DNA]</scope>
</reference>
<feature type="region of interest" description="Disordered" evidence="2">
    <location>
        <begin position="317"/>
        <end position="404"/>
    </location>
</feature>
<feature type="compositionally biased region" description="Polar residues" evidence="2">
    <location>
        <begin position="359"/>
        <end position="368"/>
    </location>
</feature>
<feature type="compositionally biased region" description="Basic and acidic residues" evidence="2">
    <location>
        <begin position="8"/>
        <end position="58"/>
    </location>
</feature>
<dbReference type="OrthoDB" id="5877833at2759"/>
<feature type="coiled-coil region" evidence="1">
    <location>
        <begin position="579"/>
        <end position="606"/>
    </location>
</feature>
<feature type="compositionally biased region" description="Basic and acidic residues" evidence="2">
    <location>
        <begin position="253"/>
        <end position="285"/>
    </location>
</feature>
<sequence length="726" mass="79664">MMSSIDADEVRRRKEYAERKVRERHLQLKKEADERRKMSKEHREKVQSQLRREQELLQKRMQALNEDEERKRATLAKQHEATSRIASLTKSPKSFAFGSSTPRTLAYLDNLPKSEQQYDKKLKPLNESGSSSTTSPQSRSGRSSLAPSRPPPAAHKPAPTLASMTTSLYVTSSAPTTRTRPQRPAMTPSTRRAAPLPATSAAMTQSFFTPSRPNAAFARTTRATPPSRGATPPVQQQQSKKPPRGRTVAQRAEVVRKQKEEAVKAAPLKKSETRIAPEDVKKDSEPEVAAEIVHKEPEVVEAPIVILKEENVEAHIEREVEAQEEEALKRASEEAHAPFEPKVEVHSETEEKQAEEIPAQTQSEPESTSLEDELQAAETSLEEELKDAGALPDKQLIDLSGPSLEDELNAAEHPLDTIPEVETSVTVELCAARVASHEVVMSCEPTMKSSVETTFSNDVETVSMDANRFDETLDYTEDLSKERPRKNSESLNAYLAEVERNLKPGCGPMVAEAMIVVSDNVDKDDVRELDYNHHQIVDDDDEEADSGKASPTNSETSSTIDDVTPRTVVERQPMARVARVKTADEIADDERKLREAEEKKAKIAAILAKSRQMALPTATTAMMNLPGQVLANDSPTTPIAPTVAAPPTRASITPSAVSPNAAPNSDETMSRTRTTTTTTDGSGTEAVLARLAANPNLPSLAKLLQRKQGSNPSLKTSESNGGEIFP</sequence>
<feature type="compositionally biased region" description="Acidic residues" evidence="2">
    <location>
        <begin position="369"/>
        <end position="385"/>
    </location>
</feature>
<feature type="compositionally biased region" description="Polar residues" evidence="2">
    <location>
        <begin position="707"/>
        <end position="720"/>
    </location>
</feature>
<gene>
    <name evidence="3" type="ORF">CBOVIS_LOCUS9389</name>
</gene>
<accession>A0A8S1F6K1</accession>
<feature type="compositionally biased region" description="Low complexity" evidence="2">
    <location>
        <begin position="671"/>
        <end position="685"/>
    </location>
</feature>
<feature type="compositionally biased region" description="Polar residues" evidence="2">
    <location>
        <begin position="549"/>
        <end position="561"/>
    </location>
</feature>
<organism evidence="3 4">
    <name type="scientific">Caenorhabditis bovis</name>
    <dbReference type="NCBI Taxonomy" id="2654633"/>
    <lineage>
        <taxon>Eukaryota</taxon>
        <taxon>Metazoa</taxon>
        <taxon>Ecdysozoa</taxon>
        <taxon>Nematoda</taxon>
        <taxon>Chromadorea</taxon>
        <taxon>Rhabditida</taxon>
        <taxon>Rhabditina</taxon>
        <taxon>Rhabditomorpha</taxon>
        <taxon>Rhabditoidea</taxon>
        <taxon>Rhabditidae</taxon>
        <taxon>Peloderinae</taxon>
        <taxon>Caenorhabditis</taxon>
    </lineage>
</organism>
<feature type="compositionally biased region" description="Basic and acidic residues" evidence="2">
    <location>
        <begin position="317"/>
        <end position="355"/>
    </location>
</feature>
<feature type="compositionally biased region" description="Low complexity" evidence="2">
    <location>
        <begin position="128"/>
        <end position="147"/>
    </location>
</feature>